<proteinExistence type="predicted"/>
<dbReference type="AlphaFoldDB" id="A0A833H3J0"/>
<evidence type="ECO:0000313" key="2">
    <source>
        <dbReference type="Proteomes" id="UP000460298"/>
    </source>
</evidence>
<reference evidence="1 2" key="1">
    <citation type="submission" date="2019-10" db="EMBL/GenBank/DDBJ databases">
        <title>Extracellular Electron Transfer in a Candidatus Methanoperedens spp. Enrichment Culture.</title>
        <authorList>
            <person name="Berger S."/>
            <person name="Rangel Shaw D."/>
            <person name="Berben T."/>
            <person name="In 'T Zandt M."/>
            <person name="Frank J."/>
            <person name="Reimann J."/>
            <person name="Jetten M.S.M."/>
            <person name="Welte C.U."/>
        </authorList>
    </citation>
    <scope>NUCLEOTIDE SEQUENCE [LARGE SCALE GENOMIC DNA]</scope>
    <source>
        <strain evidence="1">SB12</strain>
    </source>
</reference>
<dbReference type="Proteomes" id="UP000460298">
    <property type="component" value="Unassembled WGS sequence"/>
</dbReference>
<sequence>MIKDAGTFDEKLRIVCEALNEYPDDYDLLIMKGDFIQLADDSEYDLEEAKRQYEQALSIDPARPEACASLGYFHYAILDDDDGAELWFRKSLNIRPTAEAVIGVAKILLDRCKRAEAVDYLNYMNRSIHDRTILSFIETLETTDSLGHDS</sequence>
<organism evidence="1 2">
    <name type="scientific">Leptonema illini</name>
    <dbReference type="NCBI Taxonomy" id="183"/>
    <lineage>
        <taxon>Bacteria</taxon>
        <taxon>Pseudomonadati</taxon>
        <taxon>Spirochaetota</taxon>
        <taxon>Spirochaetia</taxon>
        <taxon>Leptospirales</taxon>
        <taxon>Leptospiraceae</taxon>
        <taxon>Leptonema</taxon>
    </lineage>
</organism>
<evidence type="ECO:0000313" key="1">
    <source>
        <dbReference type="EMBL" id="KAB2934249.1"/>
    </source>
</evidence>
<dbReference type="InterPro" id="IPR011990">
    <property type="entry name" value="TPR-like_helical_dom_sf"/>
</dbReference>
<evidence type="ECO:0008006" key="3">
    <source>
        <dbReference type="Google" id="ProtNLM"/>
    </source>
</evidence>
<accession>A0A833H3J0</accession>
<comment type="caution">
    <text evidence="1">The sequence shown here is derived from an EMBL/GenBank/DDBJ whole genome shotgun (WGS) entry which is preliminary data.</text>
</comment>
<name>A0A833H3J0_9LEPT</name>
<gene>
    <name evidence="1" type="ORF">F9K24_04280</name>
</gene>
<protein>
    <recommendedName>
        <fullName evidence="3">Tetratricopeptide repeat protein</fullName>
    </recommendedName>
</protein>
<dbReference type="Gene3D" id="1.25.40.10">
    <property type="entry name" value="Tetratricopeptide repeat domain"/>
    <property type="match status" value="1"/>
</dbReference>
<dbReference type="EMBL" id="WBUI01000003">
    <property type="protein sequence ID" value="KAB2934249.1"/>
    <property type="molecule type" value="Genomic_DNA"/>
</dbReference>
<dbReference type="SUPFAM" id="SSF48452">
    <property type="entry name" value="TPR-like"/>
    <property type="match status" value="1"/>
</dbReference>